<keyword evidence="2" id="KW-1185">Reference proteome</keyword>
<organism evidence="1 2">
    <name type="scientific">Mycena maculata</name>
    <dbReference type="NCBI Taxonomy" id="230809"/>
    <lineage>
        <taxon>Eukaryota</taxon>
        <taxon>Fungi</taxon>
        <taxon>Dikarya</taxon>
        <taxon>Basidiomycota</taxon>
        <taxon>Agaricomycotina</taxon>
        <taxon>Agaricomycetes</taxon>
        <taxon>Agaricomycetidae</taxon>
        <taxon>Agaricales</taxon>
        <taxon>Marasmiineae</taxon>
        <taxon>Mycenaceae</taxon>
        <taxon>Mycena</taxon>
    </lineage>
</organism>
<proteinExistence type="predicted"/>
<evidence type="ECO:0000313" key="1">
    <source>
        <dbReference type="EMBL" id="KAJ7772848.1"/>
    </source>
</evidence>
<comment type="caution">
    <text evidence="1">The sequence shown here is derived from an EMBL/GenBank/DDBJ whole genome shotgun (WGS) entry which is preliminary data.</text>
</comment>
<sequence length="206" mass="22559">MHHRAVCVVRAAFASDRRPTYADPDPDPGSPRPAQVHPYRYIPLSFGNRFLYSAANCPIRCRDSAAASDTPDAGCRSFETPIPCRWMSDSPGAHQAFATGDFVRDFRVIFAILRACRFSETGARQIGTIADLSSLRPLAYPNHGDPHPSVQYSGGMHGQNTQMIATDICIFFFAYPSGVLPDRLTPFETHSRAPAVLPLSCVGACR</sequence>
<protein>
    <submittedName>
        <fullName evidence="1">Uncharacterized protein</fullName>
    </submittedName>
</protein>
<accession>A0AAD7JVR1</accession>
<name>A0AAD7JVR1_9AGAR</name>
<gene>
    <name evidence="1" type="ORF">DFH07DRAFT_801717</name>
</gene>
<reference evidence="1" key="1">
    <citation type="submission" date="2023-03" db="EMBL/GenBank/DDBJ databases">
        <title>Massive genome expansion in bonnet fungi (Mycena s.s.) driven by repeated elements and novel gene families across ecological guilds.</title>
        <authorList>
            <consortium name="Lawrence Berkeley National Laboratory"/>
            <person name="Harder C.B."/>
            <person name="Miyauchi S."/>
            <person name="Viragh M."/>
            <person name="Kuo A."/>
            <person name="Thoen E."/>
            <person name="Andreopoulos B."/>
            <person name="Lu D."/>
            <person name="Skrede I."/>
            <person name="Drula E."/>
            <person name="Henrissat B."/>
            <person name="Morin E."/>
            <person name="Kohler A."/>
            <person name="Barry K."/>
            <person name="LaButti K."/>
            <person name="Morin E."/>
            <person name="Salamov A."/>
            <person name="Lipzen A."/>
            <person name="Mereny Z."/>
            <person name="Hegedus B."/>
            <person name="Baldrian P."/>
            <person name="Stursova M."/>
            <person name="Weitz H."/>
            <person name="Taylor A."/>
            <person name="Grigoriev I.V."/>
            <person name="Nagy L.G."/>
            <person name="Martin F."/>
            <person name="Kauserud H."/>
        </authorList>
    </citation>
    <scope>NUCLEOTIDE SEQUENCE</scope>
    <source>
        <strain evidence="1">CBHHK188m</strain>
    </source>
</reference>
<evidence type="ECO:0000313" key="2">
    <source>
        <dbReference type="Proteomes" id="UP001215280"/>
    </source>
</evidence>
<dbReference type="AlphaFoldDB" id="A0AAD7JVR1"/>
<dbReference type="Proteomes" id="UP001215280">
    <property type="component" value="Unassembled WGS sequence"/>
</dbReference>
<dbReference type="EMBL" id="JARJLG010000018">
    <property type="protein sequence ID" value="KAJ7772848.1"/>
    <property type="molecule type" value="Genomic_DNA"/>
</dbReference>